<reference evidence="3" key="2">
    <citation type="submission" date="2022-10" db="EMBL/GenBank/DDBJ databases">
        <authorList>
            <consortium name="ENA_rothamsted_submissions"/>
            <consortium name="culmorum"/>
            <person name="King R."/>
        </authorList>
    </citation>
    <scope>NUCLEOTIDE SEQUENCE</scope>
</reference>
<sequence>MGESTIKSSVSQTAIMREKSKVNLKALCVSNRKNKFYYPKSIPKERGPAANYVSVCLSFLFFSIDFFTSELTTTKIIYLYTSGVLLSVFLQLLHRLILMIEEYHHLASRYENSFMVLIKYSLYFWPRVWMATFLCFIYWTFYICTHNSLNINANFWRLALFLTPTVYFIGINLHLYACSLTDSLWIEENNGLDYGSGMAYSFFHGYLNLVLKKTGMEDKNLKELMQDYEDKNKVKFAIYKLFILIPKSLTCFVSLKNEYSPSIDESSSLPEKTITVAGVQNRVYKNAVYKIIADKNRKTYVSAEYATPLKTFKDVFEKNGDHSEFYKKHKKDIILQFYLTLKTVLESNGLSEFCELIYFEDSYQDEDGQTRYYDVGKVILARLKELKRNREKNY</sequence>
<dbReference type="InterPro" id="IPR038623">
    <property type="entry name" value="STING_C_sf"/>
</dbReference>
<dbReference type="PANTHER" id="PTHR34339">
    <property type="entry name" value="STIMULATOR OF INTERFERON GENES PROTEIN"/>
    <property type="match status" value="1"/>
</dbReference>
<feature type="transmembrane region" description="Helical" evidence="1">
    <location>
        <begin position="197"/>
        <end position="215"/>
    </location>
</feature>
<dbReference type="PANTHER" id="PTHR34339:SF1">
    <property type="entry name" value="STIMULATOR OF INTERFERON GENES PROTEIN"/>
    <property type="match status" value="1"/>
</dbReference>
<dbReference type="GO" id="GO:0016239">
    <property type="term" value="P:positive regulation of macroautophagy"/>
    <property type="evidence" value="ECO:0007669"/>
    <property type="project" value="TreeGrafter"/>
</dbReference>
<dbReference type="InterPro" id="IPR029158">
    <property type="entry name" value="STING"/>
</dbReference>
<organism evidence="3 4">
    <name type="scientific">Phaedon cochleariae</name>
    <name type="common">Mustard beetle</name>
    <dbReference type="NCBI Taxonomy" id="80249"/>
    <lineage>
        <taxon>Eukaryota</taxon>
        <taxon>Metazoa</taxon>
        <taxon>Ecdysozoa</taxon>
        <taxon>Arthropoda</taxon>
        <taxon>Hexapoda</taxon>
        <taxon>Insecta</taxon>
        <taxon>Pterygota</taxon>
        <taxon>Neoptera</taxon>
        <taxon>Endopterygota</taxon>
        <taxon>Coleoptera</taxon>
        <taxon>Polyphaga</taxon>
        <taxon>Cucujiformia</taxon>
        <taxon>Chrysomeloidea</taxon>
        <taxon>Chrysomelidae</taxon>
        <taxon>Chrysomelinae</taxon>
        <taxon>Chrysomelini</taxon>
        <taxon>Phaedon</taxon>
    </lineage>
</organism>
<dbReference type="GO" id="GO:0005789">
    <property type="term" value="C:endoplasmic reticulum membrane"/>
    <property type="evidence" value="ECO:0007669"/>
    <property type="project" value="TreeGrafter"/>
</dbReference>
<dbReference type="InterPro" id="IPR055432">
    <property type="entry name" value="STING_LBD"/>
</dbReference>
<accession>A0A9N9WZS3</accession>
<dbReference type="GO" id="GO:0061507">
    <property type="term" value="F:2',3'-cyclic GMP-AMP binding"/>
    <property type="evidence" value="ECO:0007669"/>
    <property type="project" value="TreeGrafter"/>
</dbReference>
<keyword evidence="1" id="KW-0812">Transmembrane</keyword>
<feature type="transmembrane region" description="Helical" evidence="1">
    <location>
        <begin position="79"/>
        <end position="100"/>
    </location>
</feature>
<proteinExistence type="predicted"/>
<feature type="transmembrane region" description="Helical" evidence="1">
    <location>
        <begin position="49"/>
        <end position="67"/>
    </location>
</feature>
<evidence type="ECO:0000313" key="3">
    <source>
        <dbReference type="EMBL" id="CAG9812671.1"/>
    </source>
</evidence>
<feature type="transmembrane region" description="Helical" evidence="1">
    <location>
        <begin position="155"/>
        <end position="177"/>
    </location>
</feature>
<name>A0A9N9WZS3_PHACE</name>
<dbReference type="EMBL" id="OU896707">
    <property type="protein sequence ID" value="CAG9812671.1"/>
    <property type="molecule type" value="Genomic_DNA"/>
</dbReference>
<dbReference type="GO" id="GO:0000045">
    <property type="term" value="P:autophagosome assembly"/>
    <property type="evidence" value="ECO:0007669"/>
    <property type="project" value="TreeGrafter"/>
</dbReference>
<evidence type="ECO:0000313" key="4">
    <source>
        <dbReference type="Proteomes" id="UP001153737"/>
    </source>
</evidence>
<keyword evidence="1" id="KW-0472">Membrane</keyword>
<dbReference type="GO" id="GO:0045087">
    <property type="term" value="P:innate immune response"/>
    <property type="evidence" value="ECO:0007669"/>
    <property type="project" value="TreeGrafter"/>
</dbReference>
<protein>
    <recommendedName>
        <fullName evidence="2">STING ligand-binding domain-containing protein</fullName>
    </recommendedName>
</protein>
<keyword evidence="1" id="KW-1133">Transmembrane helix</keyword>
<dbReference type="GO" id="GO:0061709">
    <property type="term" value="P:reticulophagy"/>
    <property type="evidence" value="ECO:0007669"/>
    <property type="project" value="TreeGrafter"/>
</dbReference>
<dbReference type="OrthoDB" id="6053839at2759"/>
<dbReference type="Pfam" id="PF15009">
    <property type="entry name" value="STING_LBD"/>
    <property type="match status" value="1"/>
</dbReference>
<evidence type="ECO:0000259" key="2">
    <source>
        <dbReference type="Pfam" id="PF15009"/>
    </source>
</evidence>
<feature type="transmembrane region" description="Helical" evidence="1">
    <location>
        <begin position="120"/>
        <end position="143"/>
    </location>
</feature>
<keyword evidence="4" id="KW-1185">Reference proteome</keyword>
<dbReference type="GO" id="GO:0035438">
    <property type="term" value="F:cyclic-di-GMP binding"/>
    <property type="evidence" value="ECO:0007669"/>
    <property type="project" value="TreeGrafter"/>
</dbReference>
<dbReference type="AlphaFoldDB" id="A0A9N9WZS3"/>
<dbReference type="Gene3D" id="3.40.50.12100">
    <property type="entry name" value="Stimulator of interferon genes protein"/>
    <property type="match status" value="1"/>
</dbReference>
<feature type="domain" description="STING ligand-binding" evidence="2">
    <location>
        <begin position="193"/>
        <end position="385"/>
    </location>
</feature>
<dbReference type="GO" id="GO:0005776">
    <property type="term" value="C:autophagosome"/>
    <property type="evidence" value="ECO:0007669"/>
    <property type="project" value="TreeGrafter"/>
</dbReference>
<evidence type="ECO:0000256" key="1">
    <source>
        <dbReference type="SAM" id="Phobius"/>
    </source>
</evidence>
<gene>
    <name evidence="3" type="ORF">PHAECO_LOCUS260</name>
</gene>
<reference evidence="3" key="1">
    <citation type="submission" date="2022-01" db="EMBL/GenBank/DDBJ databases">
        <authorList>
            <person name="King R."/>
        </authorList>
    </citation>
    <scope>NUCLEOTIDE SEQUENCE</scope>
</reference>
<dbReference type="GO" id="GO:0002218">
    <property type="term" value="P:activation of innate immune response"/>
    <property type="evidence" value="ECO:0007669"/>
    <property type="project" value="InterPro"/>
</dbReference>
<dbReference type="GO" id="GO:0032481">
    <property type="term" value="P:positive regulation of type I interferon production"/>
    <property type="evidence" value="ECO:0007669"/>
    <property type="project" value="InterPro"/>
</dbReference>
<dbReference type="Proteomes" id="UP001153737">
    <property type="component" value="Chromosome 1"/>
</dbReference>